<feature type="non-terminal residue" evidence="1">
    <location>
        <position position="424"/>
    </location>
</feature>
<dbReference type="EMBL" id="QMQB01000014">
    <property type="protein sequence ID" value="RLE14992.1"/>
    <property type="molecule type" value="Genomic_DNA"/>
</dbReference>
<sequence length="424" mass="48027">MVRKANLTFLPLVFLFLLFINTPSLGVIYYNRDDGTQLFLVGLGVEKLGDLKLEGIAPEDRFTPGFYSEGRLALYLQGKIKGKYLLKLAFDSDKPTLESAELIEPEQYYPVYGDESQLSTDISSNGKLYVMLKHEQSHLLYGRYSTGFNESSFANYDRTLRGTKVHYENKKGDYELTLFNVRTIQIAVKDEFPKERTIGGICDERGTKKLGSMGPYYLSQTPVVEGTEKVTIEIRDKNDPDKVLESTPQIRDEDYTINYSTGRIMFSRFIPSWTSEGNPVVIVVKYEAIPPGKVPAYSIIGGRTKFNLKKDASLEATYLKDTQSTPAHILTDLNTKLKLGEKINLTAEYANSSKTYEDNAHQIELNYAPSPKFNLTTSYKRVGPNFADFAETESDVEKYSIKSEFQLSENLSFSPRLEESRDNV</sequence>
<comment type="caution">
    <text evidence="1">The sequence shown here is derived from an EMBL/GenBank/DDBJ whole genome shotgun (WGS) entry which is preliminary data.</text>
</comment>
<proteinExistence type="predicted"/>
<dbReference type="AlphaFoldDB" id="A0A662DLH8"/>
<evidence type="ECO:0000313" key="1">
    <source>
        <dbReference type="EMBL" id="RLE14992.1"/>
    </source>
</evidence>
<protein>
    <submittedName>
        <fullName evidence="1">Uncharacterized protein</fullName>
    </submittedName>
</protein>
<evidence type="ECO:0000313" key="2">
    <source>
        <dbReference type="Proteomes" id="UP000267654"/>
    </source>
</evidence>
<dbReference type="Proteomes" id="UP000267654">
    <property type="component" value="Unassembled WGS sequence"/>
</dbReference>
<accession>A0A662DLH8</accession>
<name>A0A662DLH8_UNCAE</name>
<gene>
    <name evidence="1" type="ORF">DRI96_00625</name>
</gene>
<organism evidence="1 2">
    <name type="scientific">Aerophobetes bacterium</name>
    <dbReference type="NCBI Taxonomy" id="2030807"/>
    <lineage>
        <taxon>Bacteria</taxon>
        <taxon>Candidatus Aerophobota</taxon>
    </lineage>
</organism>
<reference evidence="1 2" key="1">
    <citation type="submission" date="2018-06" db="EMBL/GenBank/DDBJ databases">
        <title>Extensive metabolic versatility and redundancy in microbially diverse, dynamic hydrothermal sediments.</title>
        <authorList>
            <person name="Dombrowski N."/>
            <person name="Teske A."/>
            <person name="Baker B.J."/>
        </authorList>
    </citation>
    <scope>NUCLEOTIDE SEQUENCE [LARGE SCALE GENOMIC DNA]</scope>
    <source>
        <strain evidence="1">B19_G9</strain>
    </source>
</reference>